<evidence type="ECO:0000256" key="2">
    <source>
        <dbReference type="ARBA" id="ARBA00022670"/>
    </source>
</evidence>
<keyword evidence="2 6" id="KW-0645">Protease</keyword>
<dbReference type="AlphaFoldDB" id="A0A8J8Q5N0"/>
<feature type="active site" description="Charge relay system" evidence="5 6">
    <location>
        <position position="351"/>
    </location>
</feature>
<dbReference type="GO" id="GO:0006508">
    <property type="term" value="P:proteolysis"/>
    <property type="evidence" value="ECO:0007669"/>
    <property type="project" value="UniProtKB-KW"/>
</dbReference>
<dbReference type="Proteomes" id="UP000766904">
    <property type="component" value="Unassembled WGS sequence"/>
</dbReference>
<comment type="similarity">
    <text evidence="1 6">Belongs to the peptidase S8 family.</text>
</comment>
<dbReference type="InterPro" id="IPR023828">
    <property type="entry name" value="Peptidase_S8_Ser-AS"/>
</dbReference>
<dbReference type="PROSITE" id="PS00137">
    <property type="entry name" value="SUBTILASE_HIS"/>
    <property type="match status" value="1"/>
</dbReference>
<dbReference type="InterPro" id="IPR036852">
    <property type="entry name" value="Peptidase_S8/S53_dom_sf"/>
</dbReference>
<dbReference type="OrthoDB" id="341609at2157"/>
<evidence type="ECO:0000256" key="5">
    <source>
        <dbReference type="PIRSR" id="PIRSR615500-1"/>
    </source>
</evidence>
<evidence type="ECO:0000256" key="3">
    <source>
        <dbReference type="ARBA" id="ARBA00022801"/>
    </source>
</evidence>
<dbReference type="RefSeq" id="WP_148858393.1">
    <property type="nucleotide sequence ID" value="NZ_PHNJ01000006.1"/>
</dbReference>
<dbReference type="PANTHER" id="PTHR43806">
    <property type="entry name" value="PEPTIDASE S8"/>
    <property type="match status" value="1"/>
</dbReference>
<dbReference type="Gene3D" id="3.40.50.200">
    <property type="entry name" value="Peptidase S8/S53 domain"/>
    <property type="match status" value="1"/>
</dbReference>
<evidence type="ECO:0000313" key="9">
    <source>
        <dbReference type="Proteomes" id="UP000766904"/>
    </source>
</evidence>
<sequence length="409" mass="43098">MTDTRRSFLTGVAATGLGLSVANTATARETQRYLVTGAEGNVGRRLEREGFVVDAALEDANVFVVTGPAGETDAIRGVSGVQAATVDYVIDYEEPADGATSVESDDVTGQQWDKELIDAFEAHDHATGADTRLAVIDTGIDYAHPDLAPNLNTDLSRMYLDGEVGEDGDDVHLHGTHVAGIAAGSGDNGLYGVAPEAELVSLRIYGPDVSQSNTSDVFRALDYAAEIGADAVNMSIGRGPRPPQDNAHASRDAYRVAQERVIRSVVRRGTSVVVAAGNEDTNLQHGGKFHQWSSLTGTLGVSATTEDDERASFSNYGTNTIDVGAPGANVYSAIPLDYEFEPPYAFLSGTSMASPQVAGLACLVRELEPESNPEQVERAIKRGAELADGDSHPDFGAGRINALQTAESI</sequence>
<feature type="active site" description="Charge relay system" evidence="5 6">
    <location>
        <position position="137"/>
    </location>
</feature>
<keyword evidence="3 6" id="KW-0378">Hydrolase</keyword>
<reference evidence="8" key="1">
    <citation type="submission" date="2017-11" db="EMBL/GenBank/DDBJ databases">
        <authorList>
            <person name="Kajale S.C."/>
            <person name="Sharma A."/>
        </authorList>
    </citation>
    <scope>NUCLEOTIDE SEQUENCE</scope>
    <source>
        <strain evidence="8">LS1_42</strain>
    </source>
</reference>
<dbReference type="PROSITE" id="PS00138">
    <property type="entry name" value="SUBTILASE_SER"/>
    <property type="match status" value="1"/>
</dbReference>
<evidence type="ECO:0000259" key="7">
    <source>
        <dbReference type="Pfam" id="PF00082"/>
    </source>
</evidence>
<dbReference type="InterPro" id="IPR000209">
    <property type="entry name" value="Peptidase_S8/S53_dom"/>
</dbReference>
<dbReference type="PRINTS" id="PR00723">
    <property type="entry name" value="SUBTILISIN"/>
</dbReference>
<evidence type="ECO:0000256" key="6">
    <source>
        <dbReference type="PROSITE-ProRule" id="PRU01240"/>
    </source>
</evidence>
<dbReference type="Pfam" id="PF00082">
    <property type="entry name" value="Peptidase_S8"/>
    <property type="match status" value="1"/>
</dbReference>
<keyword evidence="4 6" id="KW-0720">Serine protease</keyword>
<protein>
    <submittedName>
        <fullName evidence="8">Peptidase S8 and S53 subtilisin kexin sedolisin</fullName>
    </submittedName>
</protein>
<evidence type="ECO:0000313" key="8">
    <source>
        <dbReference type="EMBL" id="TYL38084.1"/>
    </source>
</evidence>
<dbReference type="InterPro" id="IPR022398">
    <property type="entry name" value="Peptidase_S8_His-AS"/>
</dbReference>
<evidence type="ECO:0000256" key="1">
    <source>
        <dbReference type="ARBA" id="ARBA00011073"/>
    </source>
</evidence>
<dbReference type="PROSITE" id="PS51318">
    <property type="entry name" value="TAT"/>
    <property type="match status" value="1"/>
</dbReference>
<evidence type="ECO:0000256" key="4">
    <source>
        <dbReference type="ARBA" id="ARBA00022825"/>
    </source>
</evidence>
<feature type="active site" description="Charge relay system" evidence="5 6">
    <location>
        <position position="174"/>
    </location>
</feature>
<feature type="domain" description="Peptidase S8/S53" evidence="7">
    <location>
        <begin position="129"/>
        <end position="398"/>
    </location>
</feature>
<dbReference type="GO" id="GO:0004252">
    <property type="term" value="F:serine-type endopeptidase activity"/>
    <property type="evidence" value="ECO:0007669"/>
    <property type="project" value="UniProtKB-UniRule"/>
</dbReference>
<dbReference type="InterPro" id="IPR015500">
    <property type="entry name" value="Peptidase_S8_subtilisin-rel"/>
</dbReference>
<dbReference type="SUPFAM" id="SSF52743">
    <property type="entry name" value="Subtilisin-like"/>
    <property type="match status" value="1"/>
</dbReference>
<comment type="caution">
    <text evidence="8">The sequence shown here is derived from an EMBL/GenBank/DDBJ whole genome shotgun (WGS) entry which is preliminary data.</text>
</comment>
<keyword evidence="9" id="KW-1185">Reference proteome</keyword>
<dbReference type="PROSITE" id="PS51892">
    <property type="entry name" value="SUBTILASE"/>
    <property type="match status" value="1"/>
</dbReference>
<dbReference type="EMBL" id="PHNJ01000006">
    <property type="protein sequence ID" value="TYL38084.1"/>
    <property type="molecule type" value="Genomic_DNA"/>
</dbReference>
<dbReference type="InterPro" id="IPR006311">
    <property type="entry name" value="TAT_signal"/>
</dbReference>
<dbReference type="PANTHER" id="PTHR43806:SF11">
    <property type="entry name" value="CEREVISIN-RELATED"/>
    <property type="match status" value="1"/>
</dbReference>
<name>A0A8J8Q5N0_9EURY</name>
<proteinExistence type="inferred from homology"/>
<gene>
    <name evidence="8" type="ORF">CV102_12820</name>
</gene>
<dbReference type="InterPro" id="IPR050131">
    <property type="entry name" value="Peptidase_S8_subtilisin-like"/>
</dbReference>
<organism evidence="8 9">
    <name type="scientific">Natronococcus pandeyae</name>
    <dbReference type="NCBI Taxonomy" id="2055836"/>
    <lineage>
        <taxon>Archaea</taxon>
        <taxon>Methanobacteriati</taxon>
        <taxon>Methanobacteriota</taxon>
        <taxon>Stenosarchaea group</taxon>
        <taxon>Halobacteria</taxon>
        <taxon>Halobacteriales</taxon>
        <taxon>Natrialbaceae</taxon>
        <taxon>Natronococcus</taxon>
    </lineage>
</organism>
<accession>A0A8J8Q5N0</accession>